<accession>A0AAV5WSL8</accession>
<evidence type="ECO:0000259" key="2">
    <source>
        <dbReference type="PROSITE" id="PS51114"/>
    </source>
</evidence>
<protein>
    <recommendedName>
        <fullName evidence="5">F-box domain-containing protein</fullName>
    </recommendedName>
</protein>
<dbReference type="GO" id="GO:0031146">
    <property type="term" value="P:SCF-dependent proteasomal ubiquitin-dependent protein catabolic process"/>
    <property type="evidence" value="ECO:0007669"/>
    <property type="project" value="TreeGrafter"/>
</dbReference>
<keyword evidence="4" id="KW-1185">Reference proteome</keyword>
<evidence type="ECO:0000313" key="3">
    <source>
        <dbReference type="EMBL" id="GMT34595.1"/>
    </source>
</evidence>
<dbReference type="SUPFAM" id="SSF81383">
    <property type="entry name" value="F-box domain"/>
    <property type="match status" value="1"/>
</dbReference>
<dbReference type="PANTHER" id="PTHR12125">
    <property type="entry name" value="F-BOX ONLY PROTEIN 6-LIKE PROTEIN"/>
    <property type="match status" value="1"/>
</dbReference>
<feature type="domain" description="FBA" evidence="2">
    <location>
        <begin position="77"/>
        <end position="190"/>
    </location>
</feature>
<name>A0AAV5WSL8_9BILA</name>
<evidence type="ECO:0000259" key="1">
    <source>
        <dbReference type="PROSITE" id="PS50181"/>
    </source>
</evidence>
<dbReference type="SUPFAM" id="SSF49785">
    <property type="entry name" value="Galactose-binding domain-like"/>
    <property type="match status" value="1"/>
</dbReference>
<dbReference type="InterPro" id="IPR039752">
    <property type="entry name" value="F-box_only"/>
</dbReference>
<dbReference type="GO" id="GO:0061630">
    <property type="term" value="F:ubiquitin protein ligase activity"/>
    <property type="evidence" value="ECO:0007669"/>
    <property type="project" value="TreeGrafter"/>
</dbReference>
<dbReference type="Pfam" id="PF04300">
    <property type="entry name" value="FBA"/>
    <property type="match status" value="1"/>
</dbReference>
<dbReference type="InterPro" id="IPR036047">
    <property type="entry name" value="F-box-like_dom_sf"/>
</dbReference>
<dbReference type="GO" id="GO:0005737">
    <property type="term" value="C:cytoplasm"/>
    <property type="evidence" value="ECO:0007669"/>
    <property type="project" value="TreeGrafter"/>
</dbReference>
<proteinExistence type="predicted"/>
<dbReference type="InterPro" id="IPR007397">
    <property type="entry name" value="F-box-assoc_dom"/>
</dbReference>
<evidence type="ECO:0000313" key="4">
    <source>
        <dbReference type="Proteomes" id="UP001432322"/>
    </source>
</evidence>
<dbReference type="Gene3D" id="1.20.1280.50">
    <property type="match status" value="1"/>
</dbReference>
<dbReference type="GO" id="GO:0036503">
    <property type="term" value="P:ERAD pathway"/>
    <property type="evidence" value="ECO:0007669"/>
    <property type="project" value="TreeGrafter"/>
</dbReference>
<dbReference type="Proteomes" id="UP001432322">
    <property type="component" value="Unassembled WGS sequence"/>
</dbReference>
<dbReference type="PROSITE" id="PS51114">
    <property type="entry name" value="FBA"/>
    <property type="match status" value="1"/>
</dbReference>
<comment type="caution">
    <text evidence="3">The sequence shown here is derived from an EMBL/GenBank/DDBJ whole genome shotgun (WGS) entry which is preliminary data.</text>
</comment>
<organism evidence="3 4">
    <name type="scientific">Pristionchus fissidentatus</name>
    <dbReference type="NCBI Taxonomy" id="1538716"/>
    <lineage>
        <taxon>Eukaryota</taxon>
        <taxon>Metazoa</taxon>
        <taxon>Ecdysozoa</taxon>
        <taxon>Nematoda</taxon>
        <taxon>Chromadorea</taxon>
        <taxon>Rhabditida</taxon>
        <taxon>Rhabditina</taxon>
        <taxon>Diplogasteromorpha</taxon>
        <taxon>Diplogasteroidea</taxon>
        <taxon>Neodiplogasteridae</taxon>
        <taxon>Pristionchus</taxon>
    </lineage>
</organism>
<dbReference type="InterPro" id="IPR001810">
    <property type="entry name" value="F-box_dom"/>
</dbReference>
<dbReference type="Pfam" id="PF00646">
    <property type="entry name" value="F-box"/>
    <property type="match status" value="1"/>
</dbReference>
<sequence>YPDVVIQEIAKRLDYSTMQAMKLVNKRFLSAVSDPLLWMDLCERDHRTLPTREFRKGLADHALSDESCKGKLDFERIWVKDPFRSNLAPPILSTLEEMQRKYGWKFEPDGEYSRPHPLSSVIVEEPPVGAEPHPEITRCFATSFWIGLRELTIDLVKEGVPEWLLDHIRPRIIVSELVAPRWDCASVYKV</sequence>
<dbReference type="InterPro" id="IPR008979">
    <property type="entry name" value="Galactose-bd-like_sf"/>
</dbReference>
<dbReference type="GO" id="GO:0006516">
    <property type="term" value="P:glycoprotein catabolic process"/>
    <property type="evidence" value="ECO:0007669"/>
    <property type="project" value="TreeGrafter"/>
</dbReference>
<feature type="non-terminal residue" evidence="3">
    <location>
        <position position="1"/>
    </location>
</feature>
<evidence type="ECO:0008006" key="5">
    <source>
        <dbReference type="Google" id="ProtNLM"/>
    </source>
</evidence>
<dbReference type="Gene3D" id="2.60.120.260">
    <property type="entry name" value="Galactose-binding domain-like"/>
    <property type="match status" value="1"/>
</dbReference>
<dbReference type="PROSITE" id="PS50181">
    <property type="entry name" value="FBOX"/>
    <property type="match status" value="1"/>
</dbReference>
<gene>
    <name evidence="3" type="ORF">PFISCL1PPCAC_25892</name>
</gene>
<dbReference type="PANTHER" id="PTHR12125:SF5">
    <property type="entry name" value="F-BOX DOMAIN-CONTAINING PROTEIN"/>
    <property type="match status" value="1"/>
</dbReference>
<reference evidence="3" key="1">
    <citation type="submission" date="2023-10" db="EMBL/GenBank/DDBJ databases">
        <title>Genome assembly of Pristionchus species.</title>
        <authorList>
            <person name="Yoshida K."/>
            <person name="Sommer R.J."/>
        </authorList>
    </citation>
    <scope>NUCLEOTIDE SEQUENCE</scope>
    <source>
        <strain evidence="3">RS5133</strain>
    </source>
</reference>
<dbReference type="AlphaFoldDB" id="A0AAV5WSL8"/>
<feature type="domain" description="F-box" evidence="1">
    <location>
        <begin position="1"/>
        <end position="41"/>
    </location>
</feature>
<dbReference type="GO" id="GO:0019005">
    <property type="term" value="C:SCF ubiquitin ligase complex"/>
    <property type="evidence" value="ECO:0007669"/>
    <property type="project" value="TreeGrafter"/>
</dbReference>
<dbReference type="EMBL" id="BTSY01000006">
    <property type="protein sequence ID" value="GMT34595.1"/>
    <property type="molecule type" value="Genomic_DNA"/>
</dbReference>
<feature type="non-terminal residue" evidence="3">
    <location>
        <position position="190"/>
    </location>
</feature>